<dbReference type="AlphaFoldDB" id="A0A0N4UUI7"/>
<organism evidence="4">
    <name type="scientific">Enterobius vermicularis</name>
    <name type="common">Human pinworm</name>
    <dbReference type="NCBI Taxonomy" id="51028"/>
    <lineage>
        <taxon>Eukaryota</taxon>
        <taxon>Metazoa</taxon>
        <taxon>Ecdysozoa</taxon>
        <taxon>Nematoda</taxon>
        <taxon>Chromadorea</taxon>
        <taxon>Rhabditida</taxon>
        <taxon>Spirurina</taxon>
        <taxon>Oxyuridomorpha</taxon>
        <taxon>Oxyuroidea</taxon>
        <taxon>Oxyuridae</taxon>
        <taxon>Enterobius</taxon>
    </lineage>
</organism>
<evidence type="ECO:0000313" key="2">
    <source>
        <dbReference type="EMBL" id="VDD85624.1"/>
    </source>
</evidence>
<keyword evidence="3" id="KW-1185">Reference proteome</keyword>
<feature type="region of interest" description="Disordered" evidence="1">
    <location>
        <begin position="39"/>
        <end position="66"/>
    </location>
</feature>
<evidence type="ECO:0000256" key="1">
    <source>
        <dbReference type="SAM" id="MobiDB-lite"/>
    </source>
</evidence>
<sequence>MLPKRSVREHWRRLVAFWGEARGGFRLLCGCFLSAEADGGGGGGGGEEGKQWGLTEEYERGQEECF</sequence>
<proteinExistence type="predicted"/>
<dbReference type="Proteomes" id="UP000274131">
    <property type="component" value="Unassembled WGS sequence"/>
</dbReference>
<feature type="compositionally biased region" description="Basic and acidic residues" evidence="1">
    <location>
        <begin position="57"/>
        <end position="66"/>
    </location>
</feature>
<dbReference type="WBParaSite" id="EVEC_0000105901-mRNA-1">
    <property type="protein sequence ID" value="EVEC_0000105901-mRNA-1"/>
    <property type="gene ID" value="EVEC_0000105901"/>
</dbReference>
<accession>A0A0N4UUI7</accession>
<name>A0A0N4UUI7_ENTVE</name>
<gene>
    <name evidence="2" type="ORF">EVEC_LOCUS767</name>
</gene>
<reference evidence="2 3" key="2">
    <citation type="submission" date="2018-10" db="EMBL/GenBank/DDBJ databases">
        <authorList>
            <consortium name="Pathogen Informatics"/>
        </authorList>
    </citation>
    <scope>NUCLEOTIDE SEQUENCE [LARGE SCALE GENOMIC DNA]</scope>
</reference>
<dbReference type="EMBL" id="UXUI01007136">
    <property type="protein sequence ID" value="VDD85624.1"/>
    <property type="molecule type" value="Genomic_DNA"/>
</dbReference>
<evidence type="ECO:0000313" key="3">
    <source>
        <dbReference type="Proteomes" id="UP000274131"/>
    </source>
</evidence>
<reference evidence="4" key="1">
    <citation type="submission" date="2017-02" db="UniProtKB">
        <authorList>
            <consortium name="WormBaseParasite"/>
        </authorList>
    </citation>
    <scope>IDENTIFICATION</scope>
</reference>
<evidence type="ECO:0000313" key="4">
    <source>
        <dbReference type="WBParaSite" id="EVEC_0000105901-mRNA-1"/>
    </source>
</evidence>
<protein>
    <submittedName>
        <fullName evidence="2 4">Uncharacterized protein</fullName>
    </submittedName>
</protein>